<evidence type="ECO:0008006" key="6">
    <source>
        <dbReference type="Google" id="ProtNLM"/>
    </source>
</evidence>
<comment type="caution">
    <text evidence="4">The sequence shown here is derived from an EMBL/GenBank/DDBJ whole genome shotgun (WGS) entry which is preliminary data.</text>
</comment>
<dbReference type="PANTHER" id="PTHR15323">
    <property type="entry name" value="D123 PROTEIN"/>
    <property type="match status" value="1"/>
</dbReference>
<dbReference type="PANTHER" id="PTHR15323:SF6">
    <property type="entry name" value="CELL DIVISION CYCLE PROTEIN 123 HOMOLOG"/>
    <property type="match status" value="1"/>
</dbReference>
<dbReference type="Pfam" id="PF07065">
    <property type="entry name" value="D123"/>
    <property type="match status" value="1"/>
</dbReference>
<protein>
    <recommendedName>
        <fullName evidence="6">Tubulin-tyrosine ligase family protein</fullName>
    </recommendedName>
</protein>
<dbReference type="GO" id="GO:0005737">
    <property type="term" value="C:cytoplasm"/>
    <property type="evidence" value="ECO:0007669"/>
    <property type="project" value="TreeGrafter"/>
</dbReference>
<gene>
    <name evidence="4" type="ORF">RFI_23039</name>
</gene>
<dbReference type="AlphaFoldDB" id="X6MJZ1"/>
<dbReference type="InterPro" id="IPR009772">
    <property type="entry name" value="CDC123"/>
</dbReference>
<evidence type="ECO:0000256" key="3">
    <source>
        <dbReference type="SAM" id="MobiDB-lite"/>
    </source>
</evidence>
<sequence length="385" mass="44887">MGNSSSNKKEKEKKGVGSKETEKKEENEKKEDLYAWEKDGSVNTKLKFDDWYPVVEKFTMRSELIPINIKEIRAIMNAHESKRPQNVGMTISKEDTEQLEVFKKRIEEFLKKKTSDENKEKEEKEEKKEGIFLRFSNRSPKDSILRINKEKFEESVRKLVKEIYEAQKKSLEQYSNEAQIVNAIIRALTILTSSQLCILNGDMAMDLVLNSERLFTDFKMGELIRGDDYQTQLILREFNHQIDFECEFRCFVFKDRMTCISQYNSMAFVPRIVENQLLIPTSIVKYWSSNIHPLMQQAGITSYVLDLALVKDSMDIILIEINPFCTKAGALLFDWKSDLQILLSADPVVFRFCQQPHSQQPEHLTSELHSIFQSAFELLKTSSQQ</sequence>
<evidence type="ECO:0000256" key="1">
    <source>
        <dbReference type="ARBA" id="ARBA00011047"/>
    </source>
</evidence>
<accession>X6MJZ1</accession>
<dbReference type="Proteomes" id="UP000023152">
    <property type="component" value="Unassembled WGS sequence"/>
</dbReference>
<proteinExistence type="inferred from homology"/>
<evidence type="ECO:0000313" key="4">
    <source>
        <dbReference type="EMBL" id="ETO14328.1"/>
    </source>
</evidence>
<name>X6MJZ1_RETFI</name>
<evidence type="ECO:0000256" key="2">
    <source>
        <dbReference type="SAM" id="Coils"/>
    </source>
</evidence>
<dbReference type="OrthoDB" id="360540at2759"/>
<keyword evidence="5" id="KW-1185">Reference proteome</keyword>
<keyword evidence="2" id="KW-0175">Coiled coil</keyword>
<feature type="coiled-coil region" evidence="2">
    <location>
        <begin position="107"/>
        <end position="169"/>
    </location>
</feature>
<organism evidence="4 5">
    <name type="scientific">Reticulomyxa filosa</name>
    <dbReference type="NCBI Taxonomy" id="46433"/>
    <lineage>
        <taxon>Eukaryota</taxon>
        <taxon>Sar</taxon>
        <taxon>Rhizaria</taxon>
        <taxon>Retaria</taxon>
        <taxon>Foraminifera</taxon>
        <taxon>Monothalamids</taxon>
        <taxon>Reticulomyxidae</taxon>
        <taxon>Reticulomyxa</taxon>
    </lineage>
</organism>
<feature type="region of interest" description="Disordered" evidence="3">
    <location>
        <begin position="1"/>
        <end position="34"/>
    </location>
</feature>
<dbReference type="OMA" id="FRIREEC"/>
<comment type="similarity">
    <text evidence="1">Belongs to the CDC123 family.</text>
</comment>
<reference evidence="4 5" key="1">
    <citation type="journal article" date="2013" name="Curr. Biol.">
        <title>The Genome of the Foraminiferan Reticulomyxa filosa.</title>
        <authorList>
            <person name="Glockner G."/>
            <person name="Hulsmann N."/>
            <person name="Schleicher M."/>
            <person name="Noegel A.A."/>
            <person name="Eichinger L."/>
            <person name="Gallinger C."/>
            <person name="Pawlowski J."/>
            <person name="Sierra R."/>
            <person name="Euteneuer U."/>
            <person name="Pillet L."/>
            <person name="Moustafa A."/>
            <person name="Platzer M."/>
            <person name="Groth M."/>
            <person name="Szafranski K."/>
            <person name="Schliwa M."/>
        </authorList>
    </citation>
    <scope>NUCLEOTIDE SEQUENCE [LARGE SCALE GENOMIC DNA]</scope>
</reference>
<feature type="compositionally biased region" description="Basic and acidic residues" evidence="3">
    <location>
        <begin position="7"/>
        <end position="34"/>
    </location>
</feature>
<evidence type="ECO:0000313" key="5">
    <source>
        <dbReference type="Proteomes" id="UP000023152"/>
    </source>
</evidence>
<dbReference type="EMBL" id="ASPP01020095">
    <property type="protein sequence ID" value="ETO14328.1"/>
    <property type="molecule type" value="Genomic_DNA"/>
</dbReference>